<organism evidence="2 3">
    <name type="scientific">Parasedimentitalea psychrophila</name>
    <dbReference type="NCBI Taxonomy" id="2997337"/>
    <lineage>
        <taxon>Bacteria</taxon>
        <taxon>Pseudomonadati</taxon>
        <taxon>Pseudomonadota</taxon>
        <taxon>Alphaproteobacteria</taxon>
        <taxon>Rhodobacterales</taxon>
        <taxon>Paracoccaceae</taxon>
        <taxon>Parasedimentitalea</taxon>
    </lineage>
</organism>
<name>A0A9Y2P757_9RHOB</name>
<keyword evidence="1" id="KW-0732">Signal</keyword>
<dbReference type="Proteomes" id="UP001238334">
    <property type="component" value="Chromosome"/>
</dbReference>
<dbReference type="RefSeq" id="WP_270918888.1">
    <property type="nucleotide sequence ID" value="NZ_CP127247.1"/>
</dbReference>
<reference evidence="2 3" key="1">
    <citation type="submission" date="2023-06" db="EMBL/GenBank/DDBJ databases">
        <title>Parasedimentitalea psychrophila sp. nov., a psychrophilic bacterium isolated from deep-sea sediment.</title>
        <authorList>
            <person name="Li A."/>
        </authorList>
    </citation>
    <scope>NUCLEOTIDE SEQUENCE [LARGE SCALE GENOMIC DNA]</scope>
    <source>
        <strain evidence="2 3">QS115</strain>
    </source>
</reference>
<dbReference type="KEGG" id="ppso:QPJ95_01730"/>
<dbReference type="AlphaFoldDB" id="A0A9Y2P757"/>
<sequence>MKALLILPTLLVITACEAPNSATRTTANGSTEIKLQNNQNCWDNRCMRYHAYNGTFSIPGRYSVNAPAGAIQSDGYISVAAFQQAYTRASRASYNGRENR</sequence>
<protein>
    <submittedName>
        <fullName evidence="2">Uncharacterized protein</fullName>
    </submittedName>
</protein>
<proteinExistence type="predicted"/>
<dbReference type="EMBL" id="CP127247">
    <property type="protein sequence ID" value="WIY25698.1"/>
    <property type="molecule type" value="Genomic_DNA"/>
</dbReference>
<feature type="chain" id="PRO_5040870542" evidence="1">
    <location>
        <begin position="19"/>
        <end position="100"/>
    </location>
</feature>
<evidence type="ECO:0000256" key="1">
    <source>
        <dbReference type="SAM" id="SignalP"/>
    </source>
</evidence>
<accession>A0A9Y2P757</accession>
<gene>
    <name evidence="2" type="ORF">QPJ95_01730</name>
</gene>
<dbReference type="PROSITE" id="PS51257">
    <property type="entry name" value="PROKAR_LIPOPROTEIN"/>
    <property type="match status" value="1"/>
</dbReference>
<feature type="signal peptide" evidence="1">
    <location>
        <begin position="1"/>
        <end position="18"/>
    </location>
</feature>
<keyword evidence="3" id="KW-1185">Reference proteome</keyword>
<evidence type="ECO:0000313" key="3">
    <source>
        <dbReference type="Proteomes" id="UP001238334"/>
    </source>
</evidence>
<evidence type="ECO:0000313" key="2">
    <source>
        <dbReference type="EMBL" id="WIY25698.1"/>
    </source>
</evidence>